<proteinExistence type="predicted"/>
<dbReference type="CDD" id="cd00332">
    <property type="entry name" value="PAL-HAL"/>
    <property type="match status" value="1"/>
</dbReference>
<evidence type="ECO:0000313" key="2">
    <source>
        <dbReference type="Proteomes" id="UP001272097"/>
    </source>
</evidence>
<keyword evidence="2" id="KW-1185">Reference proteome</keyword>
<comment type="caution">
    <text evidence="1">The sequence shown here is derived from an EMBL/GenBank/DDBJ whole genome shotgun (WGS) entry which is preliminary data.</text>
</comment>
<dbReference type="Proteomes" id="UP001272097">
    <property type="component" value="Unassembled WGS sequence"/>
</dbReference>
<dbReference type="InterPro" id="IPR001106">
    <property type="entry name" value="Aromatic_Lyase"/>
</dbReference>
<dbReference type="InterPro" id="IPR024083">
    <property type="entry name" value="Fumarase/histidase_N"/>
</dbReference>
<dbReference type="Gene3D" id="1.10.275.10">
    <property type="entry name" value="Fumarase/aspartase (N-terminal domain)"/>
    <property type="match status" value="1"/>
</dbReference>
<dbReference type="SUPFAM" id="SSF48557">
    <property type="entry name" value="L-aspartase-like"/>
    <property type="match status" value="1"/>
</dbReference>
<dbReference type="EC" id="4.3.1.3" evidence="1"/>
<dbReference type="InterPro" id="IPR008948">
    <property type="entry name" value="L-Aspartase-like"/>
</dbReference>
<sequence>MLDRQTITLNELPLTPSEVVAIARHGARLELGESALRRIQASRNLVEAMARDGRPVYGLNTGLGASVDTPLSSSDLISFQRRVGPSHSVGVGPQLPTEAVRAMMVARISGAAAGGTGMSTGVVCGMVAALNARFHPVVPAWGSIGAADLAPLAHMSSSLLGEGEAEFGGEILPAAKALVLAGLKPLDIREKDGHALVVANSLSTGTACLCLADVAQITEWSLAALALNYEGYRSQLSALDDSAHAARPAFGQREIAARLRMALADSTLWQASSARRLQDPLCYRCAPQVLGALHHSYAQADAATAIELAHSGDNPVILTEEGRAVSHGNFDMTAFALSWEQLGQALAHCSSATVNRCMKLMSPVKSGLPRFLAARGQNHMGYAQLQKTLSALEAEIRHLANPMSLNPMPASDWVEDQSSMAPRVVAKTTEIVARMRYLVAIELICASTAVELRGVTEELGLATKRIYHAIRAIVPPLEDDRALNIDMEAVVNLMRTNAGPVLT</sequence>
<accession>A0ABU4WUJ5</accession>
<dbReference type="PANTHER" id="PTHR10362">
    <property type="entry name" value="HISTIDINE AMMONIA-LYASE"/>
    <property type="match status" value="1"/>
</dbReference>
<dbReference type="GO" id="GO:0004397">
    <property type="term" value="F:histidine ammonia-lyase activity"/>
    <property type="evidence" value="ECO:0007669"/>
    <property type="project" value="UniProtKB-EC"/>
</dbReference>
<dbReference type="Pfam" id="PF00221">
    <property type="entry name" value="Lyase_aromatic"/>
    <property type="match status" value="1"/>
</dbReference>
<dbReference type="Gene3D" id="1.20.200.10">
    <property type="entry name" value="Fumarase/aspartase (Central domain)"/>
    <property type="match status" value="1"/>
</dbReference>
<name>A0ABU4WUJ5_9HYPH</name>
<organism evidence="1 2">
    <name type="scientific">Mesorhizobium australafricanum</name>
    <dbReference type="NCBI Taxonomy" id="3072311"/>
    <lineage>
        <taxon>Bacteria</taxon>
        <taxon>Pseudomonadati</taxon>
        <taxon>Pseudomonadota</taxon>
        <taxon>Alphaproteobacteria</taxon>
        <taxon>Hyphomicrobiales</taxon>
        <taxon>Phyllobacteriaceae</taxon>
        <taxon>Mesorhizobium</taxon>
    </lineage>
</organism>
<reference evidence="1 2" key="1">
    <citation type="submission" date="2023-08" db="EMBL/GenBank/DDBJ databases">
        <title>Implementing the SeqCode for naming new Mesorhizobium species isolated from Vachellia karroo root nodules.</title>
        <authorList>
            <person name="Van Lill M."/>
        </authorList>
    </citation>
    <scope>NUCLEOTIDE SEQUENCE [LARGE SCALE GENOMIC DNA]</scope>
    <source>
        <strain evidence="1 2">VK3E</strain>
    </source>
</reference>
<dbReference type="RefSeq" id="WP_320213630.1">
    <property type="nucleotide sequence ID" value="NZ_JAVIIS010000010.1"/>
</dbReference>
<protein>
    <submittedName>
        <fullName evidence="1">Histidine ammonia-lyase</fullName>
        <ecNumber evidence="1">4.3.1.3</ecNumber>
    </submittedName>
</protein>
<keyword evidence="1" id="KW-0456">Lyase</keyword>
<dbReference type="EMBL" id="JAVIIS010000010">
    <property type="protein sequence ID" value="MDX8439727.1"/>
    <property type="molecule type" value="Genomic_DNA"/>
</dbReference>
<evidence type="ECO:0000313" key="1">
    <source>
        <dbReference type="EMBL" id="MDX8439727.1"/>
    </source>
</evidence>
<gene>
    <name evidence="1" type="primary">hutH</name>
    <name evidence="1" type="ORF">RFM51_08985</name>
</gene>